<name>L8HLD4_ACACF</name>
<dbReference type="PANTHER" id="PTHR10194">
    <property type="entry name" value="RAS GTPASE-ACTIVATING PROTEINS"/>
    <property type="match status" value="1"/>
</dbReference>
<dbReference type="SMART" id="SM00323">
    <property type="entry name" value="RasGAP"/>
    <property type="match status" value="1"/>
</dbReference>
<sequence>MHRLCDLVFSNFTMTAVVNDSFKAFSGAPQGSGYAAGFTYKWQALSDTCGGVMIKSPTLMSTQMVLEDVGTSTLKLCVSDGEIARETILSLSASASTPQLIRQPSTSTIQVPAGTVDFAISVEGSSLPPPSYQWQQLVNVTVNRTSDVGNLTTRGVDYHSSYLATPQKDSLIFQEESLGMRTAMFASRGLMMAREEVEVEARSAPAQTIFSVFTYGEKQEFRSIPGATYGTLLVNGTEEWDGSVIRCLVYTTGGGTFTNNFTVVISEAIPSSTGGDSDAALIGGIVGGVGGGLLLCLLLLLVIAVVLMATRRRRATAYRKLKQPDYEEVAFGDVKGDVTLPKKQAEGYRQLEQLLANPDHRLALAICEVASIGERDAMYRALLRVLAGQFQAYNLIARTIKLEVASADEEGTLFRSNSAAAKLFTLYMRMIGLKYLFHVLVLSVRSLHDNAVDTNAASRNNQGAPSASSSSSRIFGHTYRIDRDDADGEESSAVSMDILGASSMELDPQKLDEASDLDINTLELWLTAQKMFKLIMQSEKILPQELRLLIRRIHDDVAEKFSDEAVFRAMGGSSSFASSVRHFLRPSCTAFSTSHLTPYLQLPARQMAQRQLILVTKVLQNLANDTLPGAKEAYMERLNAFIVSNKPALGRFYDQIVDHPDHGKLTDLTVPARVRNDALIKLRAFLEANLAGVEARLRDQGDDDEGDDVVQELRDILDKEPVSPIERV</sequence>
<dbReference type="Gene3D" id="1.10.506.10">
    <property type="entry name" value="GTPase Activation - p120gap, domain 1"/>
    <property type="match status" value="4"/>
</dbReference>
<organism evidence="4 5">
    <name type="scientific">Acanthamoeba castellanii (strain ATCC 30010 / Neff)</name>
    <dbReference type="NCBI Taxonomy" id="1257118"/>
    <lineage>
        <taxon>Eukaryota</taxon>
        <taxon>Amoebozoa</taxon>
        <taxon>Discosea</taxon>
        <taxon>Longamoebia</taxon>
        <taxon>Centramoebida</taxon>
        <taxon>Acanthamoebidae</taxon>
        <taxon>Acanthamoeba</taxon>
    </lineage>
</organism>
<evidence type="ECO:0000313" key="5">
    <source>
        <dbReference type="Proteomes" id="UP000011083"/>
    </source>
</evidence>
<keyword evidence="2" id="KW-0812">Transmembrane</keyword>
<dbReference type="CDD" id="cd04519">
    <property type="entry name" value="RasGAP"/>
    <property type="match status" value="1"/>
</dbReference>
<evidence type="ECO:0000256" key="2">
    <source>
        <dbReference type="SAM" id="Phobius"/>
    </source>
</evidence>
<dbReference type="InterPro" id="IPR001936">
    <property type="entry name" value="RasGAP_dom"/>
</dbReference>
<keyword evidence="2" id="KW-1133">Transmembrane helix</keyword>
<accession>L8HLD4</accession>
<evidence type="ECO:0000259" key="3">
    <source>
        <dbReference type="PROSITE" id="PS50018"/>
    </source>
</evidence>
<keyword evidence="2" id="KW-0472">Membrane</keyword>
<proteinExistence type="predicted"/>
<dbReference type="KEGG" id="acan:ACA1_289230"/>
<dbReference type="PROSITE" id="PS50018">
    <property type="entry name" value="RAS_GTPASE_ACTIV_2"/>
    <property type="match status" value="1"/>
</dbReference>
<dbReference type="InterPro" id="IPR008936">
    <property type="entry name" value="Rho_GTPase_activation_prot"/>
</dbReference>
<feature type="domain" description="Ras-GAP" evidence="3">
    <location>
        <begin position="374"/>
        <end position="624"/>
    </location>
</feature>
<dbReference type="GO" id="GO:0005096">
    <property type="term" value="F:GTPase activator activity"/>
    <property type="evidence" value="ECO:0007669"/>
    <property type="project" value="UniProtKB-KW"/>
</dbReference>
<reference evidence="4 5" key="1">
    <citation type="journal article" date="2013" name="Genome Biol.">
        <title>Genome of Acanthamoeba castellanii highlights extensive lateral gene transfer and early evolution of tyrosine kinase signaling.</title>
        <authorList>
            <person name="Clarke M."/>
            <person name="Lohan A.J."/>
            <person name="Liu B."/>
            <person name="Lagkouvardos I."/>
            <person name="Roy S."/>
            <person name="Zafar N."/>
            <person name="Bertelli C."/>
            <person name="Schilde C."/>
            <person name="Kianianmomeni A."/>
            <person name="Burglin T.R."/>
            <person name="Frech C."/>
            <person name="Turcotte B."/>
            <person name="Kopec K.O."/>
            <person name="Synnott J.M."/>
            <person name="Choo C."/>
            <person name="Paponov I."/>
            <person name="Finkler A."/>
            <person name="Soon Heng Tan C."/>
            <person name="Hutchins A.P."/>
            <person name="Weinmeier T."/>
            <person name="Rattei T."/>
            <person name="Chu J.S."/>
            <person name="Gimenez G."/>
            <person name="Irimia M."/>
            <person name="Rigden D.J."/>
            <person name="Fitzpatrick D.A."/>
            <person name="Lorenzo-Morales J."/>
            <person name="Bateman A."/>
            <person name="Chiu C.H."/>
            <person name="Tang P."/>
            <person name="Hegemann P."/>
            <person name="Fromm H."/>
            <person name="Raoult D."/>
            <person name="Greub G."/>
            <person name="Miranda-Saavedra D."/>
            <person name="Chen N."/>
            <person name="Nash P."/>
            <person name="Ginger M.L."/>
            <person name="Horn M."/>
            <person name="Schaap P."/>
            <person name="Caler L."/>
            <person name="Loftus B."/>
        </authorList>
    </citation>
    <scope>NUCLEOTIDE SEQUENCE [LARGE SCALE GENOMIC DNA]</scope>
    <source>
        <strain evidence="4 5">Neff</strain>
    </source>
</reference>
<dbReference type="PANTHER" id="PTHR10194:SF60">
    <property type="entry name" value="RAS GTPASE-ACTIVATING PROTEIN RASKOL"/>
    <property type="match status" value="1"/>
</dbReference>
<feature type="transmembrane region" description="Helical" evidence="2">
    <location>
        <begin position="280"/>
        <end position="310"/>
    </location>
</feature>
<dbReference type="VEuPathDB" id="AmoebaDB:ACA1_289230"/>
<dbReference type="RefSeq" id="XP_004367946.1">
    <property type="nucleotide sequence ID" value="XM_004367889.1"/>
</dbReference>
<dbReference type="GeneID" id="14926235"/>
<keyword evidence="1" id="KW-0343">GTPase activation</keyword>
<dbReference type="SUPFAM" id="SSF48350">
    <property type="entry name" value="GTPase activation domain, GAP"/>
    <property type="match status" value="2"/>
</dbReference>
<evidence type="ECO:0000313" key="4">
    <source>
        <dbReference type="EMBL" id="ELR25191.1"/>
    </source>
</evidence>
<keyword evidence="5" id="KW-1185">Reference proteome</keyword>
<dbReference type="Proteomes" id="UP000011083">
    <property type="component" value="Unassembled WGS sequence"/>
</dbReference>
<evidence type="ECO:0000256" key="1">
    <source>
        <dbReference type="ARBA" id="ARBA00022468"/>
    </source>
</evidence>
<dbReference type="EMBL" id="KB007805">
    <property type="protein sequence ID" value="ELR25191.1"/>
    <property type="molecule type" value="Genomic_DNA"/>
</dbReference>
<dbReference type="Pfam" id="PF00616">
    <property type="entry name" value="RasGAP"/>
    <property type="match status" value="1"/>
</dbReference>
<dbReference type="OrthoDB" id="26630at2759"/>
<protein>
    <submittedName>
        <fullName evidence="4">GTPase-activator protein for Ras family GTPase</fullName>
    </submittedName>
</protein>
<dbReference type="InterPro" id="IPR039360">
    <property type="entry name" value="Ras_GTPase"/>
</dbReference>
<gene>
    <name evidence="4" type="ORF">ACA1_289230</name>
</gene>
<dbReference type="AlphaFoldDB" id="L8HLD4"/>